<dbReference type="EMBL" id="JBDPZD010000001">
    <property type="protein sequence ID" value="MEO3690692.1"/>
    <property type="molecule type" value="Genomic_DNA"/>
</dbReference>
<evidence type="ECO:0000313" key="2">
    <source>
        <dbReference type="EMBL" id="MEO3690692.1"/>
    </source>
</evidence>
<accession>A0ABV0FZ89</accession>
<dbReference type="InterPro" id="IPR044922">
    <property type="entry name" value="DUF2063_N_sf"/>
</dbReference>
<evidence type="ECO:0000313" key="3">
    <source>
        <dbReference type="Proteomes" id="UP001495147"/>
    </source>
</evidence>
<comment type="caution">
    <text evidence="2">The sequence shown here is derived from an EMBL/GenBank/DDBJ whole genome shotgun (WGS) entry which is preliminary data.</text>
</comment>
<dbReference type="Gene3D" id="1.10.150.690">
    <property type="entry name" value="DUF2063"/>
    <property type="match status" value="1"/>
</dbReference>
<dbReference type="RefSeq" id="WP_347703515.1">
    <property type="nucleotide sequence ID" value="NZ_JBDPZD010000001.1"/>
</dbReference>
<dbReference type="GO" id="GO:0003677">
    <property type="term" value="F:DNA binding"/>
    <property type="evidence" value="ECO:0007669"/>
    <property type="project" value="UniProtKB-KW"/>
</dbReference>
<gene>
    <name evidence="2" type="ORF">ABDJ85_04375</name>
</gene>
<dbReference type="Proteomes" id="UP001495147">
    <property type="component" value="Unassembled WGS sequence"/>
</dbReference>
<organism evidence="2 3">
    <name type="scientific">Roseateles paludis</name>
    <dbReference type="NCBI Taxonomy" id="3145238"/>
    <lineage>
        <taxon>Bacteria</taxon>
        <taxon>Pseudomonadati</taxon>
        <taxon>Pseudomonadota</taxon>
        <taxon>Betaproteobacteria</taxon>
        <taxon>Burkholderiales</taxon>
        <taxon>Sphaerotilaceae</taxon>
        <taxon>Roseateles</taxon>
    </lineage>
</organism>
<keyword evidence="3" id="KW-1185">Reference proteome</keyword>
<protein>
    <submittedName>
        <fullName evidence="2">DNA-binding domain-containing protein</fullName>
    </submittedName>
</protein>
<feature type="domain" description="Putative DNA-binding" evidence="1">
    <location>
        <begin position="8"/>
        <end position="94"/>
    </location>
</feature>
<reference evidence="2 3" key="1">
    <citation type="submission" date="2024-05" db="EMBL/GenBank/DDBJ databases">
        <title>Roseateles sp. DJS-2-20 16S ribosomal RNA gene Genome sequencing and assembly.</title>
        <authorList>
            <person name="Woo H."/>
        </authorList>
    </citation>
    <scope>NUCLEOTIDE SEQUENCE [LARGE SCALE GENOMIC DNA]</scope>
    <source>
        <strain evidence="2 3">DJS-2-20</strain>
    </source>
</reference>
<dbReference type="InterPro" id="IPR018640">
    <property type="entry name" value="DUF2063"/>
</dbReference>
<proteinExistence type="predicted"/>
<keyword evidence="2" id="KW-0238">DNA-binding</keyword>
<dbReference type="Pfam" id="PF09836">
    <property type="entry name" value="DUF2063"/>
    <property type="match status" value="1"/>
</dbReference>
<name>A0ABV0FZ89_9BURK</name>
<sequence>MTMQLADQQRRLADAVRLQLDPQGVLAAPVEPGLAVYRNAYSARLLAALNDNYTVLARAMGDEDFEALGRAYLDAHPSHHPSIRWFGHQLAAFMAEADEGLVGHASFIDFARMDWALRDAFDALDAPLLSPQHLAALPTEAWADLRLCLHPSVRRVSLAWAIEPAWRVLRAWEPGDAQPELPEPTPHPHTLLVWREGLDTRWRSLEPLEAALLDAVAAGQTFAALCETAAPLVADPGAAVSTVIQLLRQWLDEGLLQAEVQG</sequence>
<evidence type="ECO:0000259" key="1">
    <source>
        <dbReference type="Pfam" id="PF09836"/>
    </source>
</evidence>